<dbReference type="eggNOG" id="COG1629">
    <property type="taxonomic scope" value="Bacteria"/>
</dbReference>
<feature type="chain" id="PRO_5004081413" description="TonB-dependent receptor plug domain-containing protein" evidence="1">
    <location>
        <begin position="20"/>
        <end position="817"/>
    </location>
</feature>
<evidence type="ECO:0000313" key="2">
    <source>
        <dbReference type="EMBL" id="EMQ94237.1"/>
    </source>
</evidence>
<feature type="signal peptide" evidence="1">
    <location>
        <begin position="1"/>
        <end position="19"/>
    </location>
</feature>
<dbReference type="SUPFAM" id="SSF56935">
    <property type="entry name" value="Porins"/>
    <property type="match status" value="1"/>
</dbReference>
<dbReference type="AlphaFoldDB" id="M7MDK5"/>
<dbReference type="Proteomes" id="UP000012024">
    <property type="component" value="Unassembled WGS sequence"/>
</dbReference>
<keyword evidence="3" id="KW-1185">Reference proteome</keyword>
<dbReference type="EMBL" id="ANLA01000019">
    <property type="protein sequence ID" value="EMQ94237.1"/>
    <property type="molecule type" value="Genomic_DNA"/>
</dbReference>
<dbReference type="RefSeq" id="WP_007650980.1">
    <property type="nucleotide sequence ID" value="NZ_ANLA01000019.1"/>
</dbReference>
<evidence type="ECO:0000256" key="1">
    <source>
        <dbReference type="SAM" id="SignalP"/>
    </source>
</evidence>
<dbReference type="Gene3D" id="2.60.40.1930">
    <property type="match status" value="1"/>
</dbReference>
<sequence length="817" mass="92494">MKTYLLSCLLFYAVFNAYCQETLSEKSNDILLENNYLTTIEKEKFFLHTNKTTYYTGEKIWFKAYIAEGSSNKPSMNTTNLFVNFYSPEKKLISSQLFYAEAGFAHGEIDLNPDLPAGTYYIDLDTNKNRNFKSGSVVPIQLLSINNNEVTEGPSYDPTANSPQAIYEPNYTMAFYPESQTVLTDEINTIAFTIQNNQVPVKASGTIKDDATGETVTRFMSDVYGMGKFNLLYNSSFSAEINIDGIVKKFPLPIASPLGFIIQKKLQSTDANTTSISLKTNSATASNYHNQSLILVLHRNGFTKSIAPIEINKITTNYQINFLNENLFSGINTLTLFDTNNKPISEYSFWNEPKNIELDVTQFQTTNDSITLNFSMLNKLADANLSVSVLPAATISYNNQHNIITEFQLKPYLKETGFGLAEYYNKTKGNKHSMDLLIQTAIKNNQFLNNIKSEDELTFKQEHGVKIRGSINSKDKDLSKHQVMLSSTENNILLIKPLKGEKQFEFDSLMLAHPTKYKLALLNHKGEFEKASFYIYKDFITYRPDSLLNKNVPTYNKVGFETVYEIDEEYLPLLMDEEVLDEVLIKSKIESDKEILKERIENKVRSKGFTKVHIPDEKRFVGADLVFYLRTLPGVKVIQDTRFVSLVNSRGPGAGSLKKDGQQEQYLLYYDDIPMNDHSELLGIQMFDIASVSVNPTGAGYGIQGAGGVIHIYSKTPEMMKGIGEITNPDIKVSETEFGFSLPTETFKNAEIYYPNQSSEELYSSIDWVPNFYLNAKTPNYLTISTKKHQNIKLFINGMNANGQLVYKMVTINKESN</sequence>
<dbReference type="Gene3D" id="2.170.130.10">
    <property type="entry name" value="TonB-dependent receptor, plug domain"/>
    <property type="match status" value="1"/>
</dbReference>
<dbReference type="GeneID" id="98642750"/>
<accession>M7MDK5</accession>
<dbReference type="InterPro" id="IPR037066">
    <property type="entry name" value="Plug_dom_sf"/>
</dbReference>
<organism evidence="2 3">
    <name type="scientific">Xanthomarina gelatinilytica</name>
    <dbReference type="NCBI Taxonomy" id="1137281"/>
    <lineage>
        <taxon>Bacteria</taxon>
        <taxon>Pseudomonadati</taxon>
        <taxon>Bacteroidota</taxon>
        <taxon>Flavobacteriia</taxon>
        <taxon>Flavobacteriales</taxon>
        <taxon>Flavobacteriaceae</taxon>
        <taxon>Xanthomarina</taxon>
    </lineage>
</organism>
<evidence type="ECO:0008006" key="4">
    <source>
        <dbReference type="Google" id="ProtNLM"/>
    </source>
</evidence>
<comment type="caution">
    <text evidence="2">The sequence shown here is derived from an EMBL/GenBank/DDBJ whole genome shotgun (WGS) entry which is preliminary data.</text>
</comment>
<keyword evidence="1" id="KW-0732">Signal</keyword>
<reference evidence="2 3" key="1">
    <citation type="submission" date="2012-12" db="EMBL/GenBank/DDBJ databases">
        <title>Genome assembly of Formosa sp. AK20.</title>
        <authorList>
            <person name="Kumar R."/>
            <person name="Khatri I."/>
            <person name="Vaidya B."/>
            <person name="Subramanian S."/>
            <person name="Pinnaka A."/>
        </authorList>
    </citation>
    <scope>NUCLEOTIDE SEQUENCE [LARGE SCALE GENOMIC DNA]</scope>
    <source>
        <strain evidence="2 3">AK20</strain>
    </source>
</reference>
<proteinExistence type="predicted"/>
<name>M7MDK5_9FLAO</name>
<protein>
    <recommendedName>
        <fullName evidence="4">TonB-dependent receptor plug domain-containing protein</fullName>
    </recommendedName>
</protein>
<dbReference type="PATRIC" id="fig|1137281.3.peg.2384"/>
<evidence type="ECO:0000313" key="3">
    <source>
        <dbReference type="Proteomes" id="UP000012024"/>
    </source>
</evidence>
<gene>
    <name evidence="2" type="ORF">D778_00952</name>
</gene>